<evidence type="ECO:0000313" key="3">
    <source>
        <dbReference type="Proteomes" id="UP000185779"/>
    </source>
</evidence>
<keyword evidence="3" id="KW-1185">Reference proteome</keyword>
<dbReference type="GO" id="GO:0016810">
    <property type="term" value="F:hydrolase activity, acting on carbon-nitrogen (but not peptide) bonds"/>
    <property type="evidence" value="ECO:0007669"/>
    <property type="project" value="InterPro"/>
</dbReference>
<dbReference type="Proteomes" id="UP000185779">
    <property type="component" value="Unassembled WGS sequence"/>
</dbReference>
<gene>
    <name evidence="2" type="ORF">SBU_001078</name>
</gene>
<dbReference type="STRING" id="1839936.SBU_001078"/>
<proteinExistence type="predicted"/>
<organism evidence="2 3">
    <name type="scientific">Candidatus Syntropharchaeum butanivorans</name>
    <dbReference type="NCBI Taxonomy" id="1839936"/>
    <lineage>
        <taxon>Archaea</taxon>
        <taxon>Methanobacteriati</taxon>
        <taxon>Methanobacteriota</taxon>
        <taxon>Stenosarchaea group</taxon>
        <taxon>Methanomicrobia</taxon>
        <taxon>Methanosarcinales</taxon>
        <taxon>ANME-2 cluster</taxon>
        <taxon>Candidatus Syntropharchaeum</taxon>
    </lineage>
</organism>
<comment type="caution">
    <text evidence="2">The sequence shown here is derived from an EMBL/GenBank/DDBJ whole genome shotgun (WGS) entry which is preliminary data.</text>
</comment>
<dbReference type="PROSITE" id="PS51677">
    <property type="entry name" value="NODB"/>
    <property type="match status" value="1"/>
</dbReference>
<feature type="domain" description="NodB homology" evidence="1">
    <location>
        <begin position="12"/>
        <end position="304"/>
    </location>
</feature>
<dbReference type="InterPro" id="IPR002509">
    <property type="entry name" value="NODB_dom"/>
</dbReference>
<dbReference type="GO" id="GO:0005975">
    <property type="term" value="P:carbohydrate metabolic process"/>
    <property type="evidence" value="ECO:0007669"/>
    <property type="project" value="InterPro"/>
</dbReference>
<reference evidence="2" key="1">
    <citation type="submission" date="2016-05" db="EMBL/GenBank/DDBJ databases">
        <title>Microbial consortia oxidize butane by reversing methanogenesis.</title>
        <authorList>
            <person name="Laso-Perez R."/>
            <person name="Richter M."/>
            <person name="Wegener G."/>
            <person name="Musat F."/>
        </authorList>
    </citation>
    <scope>NUCLEOTIDE SEQUENCE [LARGE SCALE GENOMIC DNA]</scope>
    <source>
        <strain evidence="2">BOX1</strain>
    </source>
</reference>
<dbReference type="EC" id="3.-.-.-" evidence="2"/>
<dbReference type="Pfam" id="PF01522">
    <property type="entry name" value="Polysacc_deac_1"/>
    <property type="match status" value="1"/>
</dbReference>
<dbReference type="Gene3D" id="3.20.20.370">
    <property type="entry name" value="Glycoside hydrolase/deacetylase"/>
    <property type="match status" value="1"/>
</dbReference>
<evidence type="ECO:0000313" key="2">
    <source>
        <dbReference type="EMBL" id="OFV65896.1"/>
    </source>
</evidence>
<dbReference type="AlphaFoldDB" id="A0A1F2P5F1"/>
<dbReference type="PANTHER" id="PTHR47561:SF1">
    <property type="entry name" value="POLYSACCHARIDE DEACETYLASE FAMILY PROTEIN (AFU_ORTHOLOGUE AFUA_6G05030)"/>
    <property type="match status" value="1"/>
</dbReference>
<accession>A0A1F2P5F1</accession>
<protein>
    <submittedName>
        <fullName evidence="2">Polysaccharide deacetylase</fullName>
        <ecNumber evidence="2">3.-.-.-</ecNumber>
    </submittedName>
</protein>
<dbReference type="PANTHER" id="PTHR47561">
    <property type="entry name" value="POLYSACCHARIDE DEACETYLASE FAMILY PROTEIN (AFU_ORTHOLOGUE AFUA_6G05030)"/>
    <property type="match status" value="1"/>
</dbReference>
<keyword evidence="2" id="KW-0378">Hydrolase</keyword>
<name>A0A1F2P5F1_9EURY</name>
<dbReference type="InterPro" id="IPR011330">
    <property type="entry name" value="Glyco_hydro/deAcase_b/a-brl"/>
</dbReference>
<dbReference type="SUPFAM" id="SSF88713">
    <property type="entry name" value="Glycoside hydrolase/deacetylase"/>
    <property type="match status" value="1"/>
</dbReference>
<evidence type="ECO:0000259" key="1">
    <source>
        <dbReference type="PROSITE" id="PS51677"/>
    </source>
</evidence>
<sequence length="304" mass="34766">MYFLMTVDVESFSIPLNREDPGVVKQVHEEGLPRLLSLLAKHDVCGTFYFTGTFAEASPESVELVCEHGHEVGCHGYDHSPHRAFDVLSYEEQLNDLKKAKAIIESVAGEIVSFRAPALRINEDTVRALEETGFRTDSSVCSQRFDGPFTFGSKRKLKWLFAPRRPYFLSYDSIAKKGDSKILEIPISALLLSFSGTVMRRSPLLTKILQRYLFFESKQNDKPVVFLFHPNECLEFKGKVIPTRRSANFFEYLFADLIRQKLKLKNLGMVSLKLLDEILASASEYGFEFLTVKEYEIAYKTHQH</sequence>
<dbReference type="EMBL" id="LYOR01000005">
    <property type="protein sequence ID" value="OFV65896.1"/>
    <property type="molecule type" value="Genomic_DNA"/>
</dbReference>